<gene>
    <name evidence="3" type="ORF">GCM10007269_23670</name>
</gene>
<dbReference type="PANTHER" id="PTHR43767:SF1">
    <property type="entry name" value="NONRIBOSOMAL PEPTIDE SYNTHASE PES1 (EUROFUNG)-RELATED"/>
    <property type="match status" value="1"/>
</dbReference>
<reference evidence="4" key="1">
    <citation type="journal article" date="2019" name="Int. J. Syst. Evol. Microbiol.">
        <title>The Global Catalogue of Microorganisms (GCM) 10K type strain sequencing project: providing services to taxonomists for standard genome sequencing and annotation.</title>
        <authorList>
            <consortium name="The Broad Institute Genomics Platform"/>
            <consortium name="The Broad Institute Genome Sequencing Center for Infectious Disease"/>
            <person name="Wu L."/>
            <person name="Ma J."/>
        </authorList>
    </citation>
    <scope>NUCLEOTIDE SEQUENCE [LARGE SCALE GENOMIC DNA]</scope>
    <source>
        <strain evidence="4">CCM 7640</strain>
    </source>
</reference>
<dbReference type="SUPFAM" id="SSF56801">
    <property type="entry name" value="Acetyl-CoA synthetase-like"/>
    <property type="match status" value="1"/>
</dbReference>
<name>A0ABQ1RUB1_9MICO</name>
<evidence type="ECO:0000259" key="2">
    <source>
        <dbReference type="Pfam" id="PF13193"/>
    </source>
</evidence>
<feature type="domain" description="AMP-dependent synthetase/ligase" evidence="1">
    <location>
        <begin position="16"/>
        <end position="370"/>
    </location>
</feature>
<dbReference type="Proteomes" id="UP000629365">
    <property type="component" value="Unassembled WGS sequence"/>
</dbReference>
<accession>A0ABQ1RUB1</accession>
<dbReference type="Gene3D" id="3.30.300.30">
    <property type="match status" value="1"/>
</dbReference>
<dbReference type="Pfam" id="PF00501">
    <property type="entry name" value="AMP-binding"/>
    <property type="match status" value="1"/>
</dbReference>
<dbReference type="EMBL" id="BMCM01000003">
    <property type="protein sequence ID" value="GGD80015.1"/>
    <property type="molecule type" value="Genomic_DNA"/>
</dbReference>
<dbReference type="InterPro" id="IPR000873">
    <property type="entry name" value="AMP-dep_synth/lig_dom"/>
</dbReference>
<keyword evidence="4" id="KW-1185">Reference proteome</keyword>
<organism evidence="3 4">
    <name type="scientific">Microbacterium murale</name>
    <dbReference type="NCBI Taxonomy" id="1081040"/>
    <lineage>
        <taxon>Bacteria</taxon>
        <taxon>Bacillati</taxon>
        <taxon>Actinomycetota</taxon>
        <taxon>Actinomycetes</taxon>
        <taxon>Micrococcales</taxon>
        <taxon>Microbacteriaceae</taxon>
        <taxon>Microbacterium</taxon>
    </lineage>
</organism>
<dbReference type="Gene3D" id="3.40.50.12780">
    <property type="entry name" value="N-terminal domain of ligase-like"/>
    <property type="match status" value="1"/>
</dbReference>
<comment type="caution">
    <text evidence="3">The sequence shown here is derived from an EMBL/GenBank/DDBJ whole genome shotgun (WGS) entry which is preliminary data.</text>
</comment>
<evidence type="ECO:0000259" key="1">
    <source>
        <dbReference type="Pfam" id="PF00501"/>
    </source>
</evidence>
<proteinExistence type="predicted"/>
<dbReference type="InterPro" id="IPR042099">
    <property type="entry name" value="ANL_N_sf"/>
</dbReference>
<dbReference type="InterPro" id="IPR050237">
    <property type="entry name" value="ATP-dep_AMP-bd_enzyme"/>
</dbReference>
<keyword evidence="3" id="KW-0436">Ligase</keyword>
<evidence type="ECO:0000313" key="4">
    <source>
        <dbReference type="Proteomes" id="UP000629365"/>
    </source>
</evidence>
<dbReference type="PANTHER" id="PTHR43767">
    <property type="entry name" value="LONG-CHAIN-FATTY-ACID--COA LIGASE"/>
    <property type="match status" value="1"/>
</dbReference>
<dbReference type="InterPro" id="IPR025110">
    <property type="entry name" value="AMP-bd_C"/>
</dbReference>
<feature type="domain" description="AMP-binding enzyme C-terminal" evidence="2">
    <location>
        <begin position="420"/>
        <end position="490"/>
    </location>
</feature>
<evidence type="ECO:0000313" key="3">
    <source>
        <dbReference type="EMBL" id="GGD80015.1"/>
    </source>
</evidence>
<protein>
    <submittedName>
        <fullName evidence="3">Long-chain-fatty-acid--CoA ligase</fullName>
    </submittedName>
</protein>
<dbReference type="GO" id="GO:0016874">
    <property type="term" value="F:ligase activity"/>
    <property type="evidence" value="ECO:0007669"/>
    <property type="project" value="UniProtKB-KW"/>
</dbReference>
<dbReference type="Pfam" id="PF13193">
    <property type="entry name" value="AMP-binding_C"/>
    <property type="match status" value="1"/>
</dbReference>
<dbReference type="InterPro" id="IPR045851">
    <property type="entry name" value="AMP-bd_C_sf"/>
</dbReference>
<sequence>MNREMDGPHTIGRWLRDRAASNPSKIAIDDRGVATDYATLASRAESLASRLTDAGHGAGGRIVTVSGSSADHVVAFFACAFLGIAFVPLSWRLTPTEIAELIRRSRPGLVLVEDEHVALAETALRMLDDAPAHGYLGVAGVEAHVPPSRSPVPVRAVRDDDPLLVIFTSGSEAAPKGVVLTHQNCFWTNMALAQAMPMLPTDVVLSMLPQYHVAAWNVQPLLAWWSGATVVLERSFQPGRVLQLISRRRITTMMGVPTQYRMLQESAGWADADLSSLRHVLVGGATMPIDTAQSWAARDIAFTQGYGLTEAGPNVLTLPAAEFAEHPGAVGRPYPSVEVRLVDVETELELDGPATGELWVRGPSTFAEYLDDPDATARARSESWLRTGDLAQRDAAGVYRIVDRLKEIYVSGGENVAPAEVERAFGAHPLVTAVAVVGAADPVWGERGVAFVVTSDAVSTDELLAFVRERLAAFKLPARIVFVEELPRSTIEKVARSALRTAAARIMDSGGTAHETVTASERRPR</sequence>